<keyword evidence="3" id="KW-1185">Reference proteome</keyword>
<reference evidence="2 3" key="1">
    <citation type="journal article" date="2020" name="Nat. Commun.">
        <title>Donkey genomes provide new insights into domestication and selection for coat color.</title>
        <authorList>
            <person name="Wang"/>
            <person name="C."/>
            <person name="Li"/>
            <person name="H."/>
            <person name="Guo"/>
            <person name="Y."/>
            <person name="Huang"/>
            <person name="J."/>
            <person name="Sun"/>
            <person name="Y."/>
            <person name="Min"/>
            <person name="J."/>
            <person name="Wang"/>
            <person name="J."/>
            <person name="Fang"/>
            <person name="X."/>
            <person name="Zhao"/>
            <person name="Z."/>
            <person name="Wang"/>
            <person name="S."/>
            <person name="Zhang"/>
            <person name="Y."/>
            <person name="Liu"/>
            <person name="Q."/>
            <person name="Jiang"/>
            <person name="Q."/>
            <person name="Wang"/>
            <person name="X."/>
            <person name="Guo"/>
            <person name="Y."/>
            <person name="Yang"/>
            <person name="C."/>
            <person name="Wang"/>
            <person name="Y."/>
            <person name="Tian"/>
            <person name="F."/>
            <person name="Zhuang"/>
            <person name="G."/>
            <person name="Fan"/>
            <person name="Y."/>
            <person name="Gao"/>
            <person name="Q."/>
            <person name="Li"/>
            <person name="Y."/>
            <person name="Ju"/>
            <person name="Z."/>
            <person name="Li"/>
            <person name="J."/>
            <person name="Li"/>
            <person name="R."/>
            <person name="Hou"/>
            <person name="M."/>
            <person name="Yang"/>
            <person name="G."/>
            <person name="Liu"/>
            <person name="G."/>
            <person name="Liu"/>
            <person name="W."/>
            <person name="Guo"/>
            <person name="J."/>
            <person name="Pan"/>
            <person name="S."/>
            <person name="Fan"/>
            <person name="G."/>
            <person name="Zhang"/>
            <person name="W."/>
            <person name="Zhang"/>
            <person name="R."/>
            <person name="Yu"/>
            <person name="J."/>
            <person name="Zhang"/>
            <person name="X."/>
            <person name="Yin"/>
            <person name="Q."/>
            <person name="Ji"/>
            <person name="C."/>
            <person name="Jin"/>
            <person name="Y."/>
            <person name="Yue"/>
            <person name="G."/>
            <person name="Liu"/>
            <person name="M."/>
            <person name="Xu"/>
            <person name="J."/>
            <person name="Liu"/>
            <person name="S."/>
            <person name="Jordana"/>
            <person name="J."/>
            <person name="Noce"/>
            <person name="A."/>
            <person name="Amills"/>
            <person name="M."/>
            <person name="Wu"/>
            <person name="D.D."/>
            <person name="Li"/>
            <person name="S."/>
            <person name="Zhou"/>
            <person name="X. and Zhong"/>
            <person name="J."/>
        </authorList>
    </citation>
    <scope>NUCLEOTIDE SEQUENCE [LARGE SCALE GENOMIC DNA]</scope>
</reference>
<organism evidence="2 3">
    <name type="scientific">Equus asinus</name>
    <name type="common">Donkey</name>
    <name type="synonym">Equus africanus asinus</name>
    <dbReference type="NCBI Taxonomy" id="9793"/>
    <lineage>
        <taxon>Eukaryota</taxon>
        <taxon>Metazoa</taxon>
        <taxon>Chordata</taxon>
        <taxon>Craniata</taxon>
        <taxon>Vertebrata</taxon>
        <taxon>Euteleostomi</taxon>
        <taxon>Mammalia</taxon>
        <taxon>Eutheria</taxon>
        <taxon>Laurasiatheria</taxon>
        <taxon>Perissodactyla</taxon>
        <taxon>Equidae</taxon>
        <taxon>Equus</taxon>
    </lineage>
</organism>
<reference evidence="2" key="2">
    <citation type="submission" date="2025-08" db="UniProtKB">
        <authorList>
            <consortium name="Ensembl"/>
        </authorList>
    </citation>
    <scope>IDENTIFICATION</scope>
</reference>
<dbReference type="GeneTree" id="ENSGT01150000287688"/>
<reference evidence="2" key="3">
    <citation type="submission" date="2025-09" db="UniProtKB">
        <authorList>
            <consortium name="Ensembl"/>
        </authorList>
    </citation>
    <scope>IDENTIFICATION</scope>
</reference>
<sequence>MFNLLRNCQTVFQIGCTILHSLQRCMRNPLSPYPCQHLLIYVFLFRALLVDVKLYLIVFLICISLVTHNVEYLFICLLNIYVFSLEKCLFRSSDHF</sequence>
<proteinExistence type="predicted"/>
<dbReference type="Proteomes" id="UP000694387">
    <property type="component" value="Chromosome 10"/>
</dbReference>
<protein>
    <submittedName>
        <fullName evidence="2">Uncharacterized protein</fullName>
    </submittedName>
</protein>
<name>A0A9L0JJK9_EQUAS</name>
<evidence type="ECO:0000256" key="1">
    <source>
        <dbReference type="SAM" id="Phobius"/>
    </source>
</evidence>
<evidence type="ECO:0000313" key="2">
    <source>
        <dbReference type="Ensembl" id="ENSEASP00005052568.1"/>
    </source>
</evidence>
<accession>A0A9L0JJK9</accession>
<dbReference type="Ensembl" id="ENSEAST00005082627.1">
    <property type="protein sequence ID" value="ENSEASP00005052568.1"/>
    <property type="gene ID" value="ENSEASG00005033788.1"/>
</dbReference>
<keyword evidence="1" id="KW-0812">Transmembrane</keyword>
<feature type="transmembrane region" description="Helical" evidence="1">
    <location>
        <begin position="38"/>
        <end position="66"/>
    </location>
</feature>
<keyword evidence="1" id="KW-0472">Membrane</keyword>
<keyword evidence="1" id="KW-1133">Transmembrane helix</keyword>
<evidence type="ECO:0000313" key="3">
    <source>
        <dbReference type="Proteomes" id="UP000694387"/>
    </source>
</evidence>
<dbReference type="AlphaFoldDB" id="A0A9L0JJK9"/>